<gene>
    <name evidence="1" type="ORF">MM415B02564_0008</name>
</gene>
<reference evidence="1" key="1">
    <citation type="submission" date="2020-03" db="EMBL/GenBank/DDBJ databases">
        <title>The deep terrestrial virosphere.</title>
        <authorList>
            <person name="Holmfeldt K."/>
            <person name="Nilsson E."/>
            <person name="Simone D."/>
            <person name="Lopez-Fernandez M."/>
            <person name="Wu X."/>
            <person name="de Brujin I."/>
            <person name="Lundin D."/>
            <person name="Andersson A."/>
            <person name="Bertilsson S."/>
            <person name="Dopson M."/>
        </authorList>
    </citation>
    <scope>NUCLEOTIDE SEQUENCE</scope>
    <source>
        <strain evidence="1">MM415B02564</strain>
    </source>
</reference>
<accession>A0A6M3L800</accession>
<dbReference type="EMBL" id="MT142840">
    <property type="protein sequence ID" value="QJA89345.1"/>
    <property type="molecule type" value="Genomic_DNA"/>
</dbReference>
<evidence type="ECO:0000313" key="1">
    <source>
        <dbReference type="EMBL" id="QJA89345.1"/>
    </source>
</evidence>
<sequence length="265" mass="30586">MVISLDRLNQVFNEIASILPKYLEQKNIFEGEFIGEYAYWDVSEIETIVTWRRREFINFLVYKYKEAVCPNIDRITEYAPGIYGLFGKFEFDAKKVINYLNEKILDNLAEITYDSILSDAKIMFHPHETVSKNTKILRGHFYPERGFIPQSLGKFMSAFEKLVSMVTGNMFASAPPSGGAGLISRTISMTNILLPHTIESTNPKRAKFYINGRIDFHFHFAEDCEKVTAALRGEGPVPYLPKQKINIDKIFYSKPEGRIRRVCKR</sequence>
<name>A0A6M3L800_9ZZZZ</name>
<organism evidence="1">
    <name type="scientific">viral metagenome</name>
    <dbReference type="NCBI Taxonomy" id="1070528"/>
    <lineage>
        <taxon>unclassified sequences</taxon>
        <taxon>metagenomes</taxon>
        <taxon>organismal metagenomes</taxon>
    </lineage>
</organism>
<protein>
    <submittedName>
        <fullName evidence="1">Uncharacterized protein</fullName>
    </submittedName>
</protein>
<dbReference type="AlphaFoldDB" id="A0A6M3L800"/>
<proteinExistence type="predicted"/>